<dbReference type="Proteomes" id="UP000093281">
    <property type="component" value="Unassembled WGS sequence"/>
</dbReference>
<dbReference type="Proteomes" id="UP000308001">
    <property type="component" value="Unassembled WGS sequence"/>
</dbReference>
<dbReference type="EMBL" id="LCUJ01000002">
    <property type="protein sequence ID" value="OCL99651.1"/>
    <property type="molecule type" value="Genomic_DNA"/>
</dbReference>
<evidence type="ECO:0000313" key="1">
    <source>
        <dbReference type="EMBL" id="OCL99651.1"/>
    </source>
</evidence>
<proteinExistence type="predicted"/>
<dbReference type="SUPFAM" id="SSF75169">
    <property type="entry name" value="DsrEFH-like"/>
    <property type="match status" value="1"/>
</dbReference>
<evidence type="ECO:0000313" key="2">
    <source>
        <dbReference type="EMBL" id="TLS73022.1"/>
    </source>
</evidence>
<dbReference type="STRING" id="544718.AAX25_00388"/>
<dbReference type="PATRIC" id="fig|544718.43.peg.379"/>
<dbReference type="InterPro" id="IPR027396">
    <property type="entry name" value="DsrEFH-like"/>
</dbReference>
<organism evidence="1 3">
    <name type="scientific">Aliarcobacter thereius</name>
    <dbReference type="NCBI Taxonomy" id="544718"/>
    <lineage>
        <taxon>Bacteria</taxon>
        <taxon>Pseudomonadati</taxon>
        <taxon>Campylobacterota</taxon>
        <taxon>Epsilonproteobacteria</taxon>
        <taxon>Campylobacterales</taxon>
        <taxon>Arcobacteraceae</taxon>
        <taxon>Aliarcobacter</taxon>
    </lineage>
</organism>
<dbReference type="AlphaFoldDB" id="A0A1C0B7W6"/>
<evidence type="ECO:0000313" key="4">
    <source>
        <dbReference type="Proteomes" id="UP000308001"/>
    </source>
</evidence>
<evidence type="ECO:0000313" key="3">
    <source>
        <dbReference type="Proteomes" id="UP000093281"/>
    </source>
</evidence>
<comment type="caution">
    <text evidence="1">The sequence shown here is derived from an EMBL/GenBank/DDBJ whole genome shotgun (WGS) entry which is preliminary data.</text>
</comment>
<dbReference type="RefSeq" id="WP_066181408.1">
    <property type="nucleotide sequence ID" value="NZ_LCUJ01000002.1"/>
</dbReference>
<protein>
    <submittedName>
        <fullName evidence="2">DsrE family protein</fullName>
    </submittedName>
</protein>
<sequence length="114" mass="12869">MQKENLLLVWTNGDIEVANNFPLLYSSVVLDRNYWKTAHLMLWGPSILLVKNHNFIKEKIIHILSTGVKMSACIVCVDDYGAKEELEKLGIEITHTGELLTNALKDPSFSVLTI</sequence>
<name>A0A1C0B7W6_9BACT</name>
<reference evidence="2 4" key="3">
    <citation type="submission" date="2019-05" db="EMBL/GenBank/DDBJ databases">
        <title>Arcobacter cibarius and Arcobacter thereius providing challenges in identification an antibiotic susceptibility and Quinolone resistance.</title>
        <authorList>
            <person name="Busch A."/>
            <person name="Hanel I."/>
            <person name="Hotzel H."/>
            <person name="Tomaso H."/>
        </authorList>
    </citation>
    <scope>NUCLEOTIDE SEQUENCE [LARGE SCALE GENOMIC DNA]</scope>
    <source>
        <strain evidence="2 4">17CS1191_2</strain>
    </source>
</reference>
<dbReference type="EMBL" id="VBUF01000001">
    <property type="protein sequence ID" value="TLS73022.1"/>
    <property type="molecule type" value="Genomic_DNA"/>
</dbReference>
<dbReference type="OrthoDB" id="9805634at2"/>
<dbReference type="Gene3D" id="3.40.1260.10">
    <property type="entry name" value="DsrEFH-like"/>
    <property type="match status" value="1"/>
</dbReference>
<reference evidence="3" key="1">
    <citation type="submission" date="2015-05" db="EMBL/GenBank/DDBJ databases">
        <authorList>
            <person name="Rovetto F."/>
            <person name="Cocolin L."/>
            <person name="Illeghems K."/>
            <person name="Van Nieuwerburgh F."/>
            <person name="Houf K."/>
        </authorList>
    </citation>
    <scope>NUCLEOTIDE SEQUENCE [LARGE SCALE GENOMIC DNA]</scope>
    <source>
        <strain evidence="3">DU22</strain>
    </source>
</reference>
<reference evidence="1" key="2">
    <citation type="submission" date="2015-05" db="EMBL/GenBank/DDBJ databases">
        <authorList>
            <person name="Wang D.B."/>
            <person name="Wang M."/>
        </authorList>
    </citation>
    <scope>NUCLEOTIDE SEQUENCE [LARGE SCALE GENOMIC DNA]</scope>
    <source>
        <strain evidence="1">DU22</strain>
    </source>
</reference>
<accession>A0A1C0B7W6</accession>
<gene>
    <name evidence="1" type="ORF">AAX29_00696</name>
    <name evidence="2" type="ORF">FE246_00630</name>
</gene>